<sequence length="145" mass="16505">MDERDNYGYGYSPVGERFYDLKSGRRQGRINMMAGYRDSQLIAPFTVEGACNRTVFETWLETCLIPVLRPGDWVILDNATFHHGGRIAQLIEAVGCQLIYLPPYSPDLNRIEKCWATLKSRIRKLLSNSDNLRHAIEAVLKQAAS</sequence>
<dbReference type="AlphaFoldDB" id="A0A3S0ZME7"/>
<accession>A0A3S0ZME7</accession>
<dbReference type="InterPro" id="IPR036397">
    <property type="entry name" value="RNaseH_sf"/>
</dbReference>
<dbReference type="GO" id="GO:0003676">
    <property type="term" value="F:nucleic acid binding"/>
    <property type="evidence" value="ECO:0007669"/>
    <property type="project" value="InterPro"/>
</dbReference>
<gene>
    <name evidence="2" type="ORF">PCC6912_57430</name>
</gene>
<comment type="caution">
    <text evidence="2">The sequence shown here is derived from an EMBL/GenBank/DDBJ whole genome shotgun (WGS) entry which is preliminary data.</text>
</comment>
<dbReference type="InterPro" id="IPR038717">
    <property type="entry name" value="Tc1-like_DDE_dom"/>
</dbReference>
<dbReference type="InterPro" id="IPR047655">
    <property type="entry name" value="Transpos_IS630-like"/>
</dbReference>
<dbReference type="PANTHER" id="PTHR46564:SF1">
    <property type="entry name" value="TRANSPOSASE"/>
    <property type="match status" value="1"/>
</dbReference>
<dbReference type="InterPro" id="IPR012337">
    <property type="entry name" value="RNaseH-like_sf"/>
</dbReference>
<keyword evidence="3" id="KW-1185">Reference proteome</keyword>
<reference evidence="2 3" key="1">
    <citation type="journal article" date="2019" name="Genome Biol. Evol.">
        <title>Day and night: Metabolic profiles and evolutionary relationships of six axenic non-marine cyanobacteria.</title>
        <authorList>
            <person name="Will S.E."/>
            <person name="Henke P."/>
            <person name="Boedeker C."/>
            <person name="Huang S."/>
            <person name="Brinkmann H."/>
            <person name="Rohde M."/>
            <person name="Jarek M."/>
            <person name="Friedl T."/>
            <person name="Seufert S."/>
            <person name="Schumacher M."/>
            <person name="Overmann J."/>
            <person name="Neumann-Schaal M."/>
            <person name="Petersen J."/>
        </authorList>
    </citation>
    <scope>NUCLEOTIDE SEQUENCE [LARGE SCALE GENOMIC DNA]</scope>
    <source>
        <strain evidence="2 3">PCC 6912</strain>
    </source>
</reference>
<dbReference type="SUPFAM" id="SSF53098">
    <property type="entry name" value="Ribonuclease H-like"/>
    <property type="match status" value="1"/>
</dbReference>
<evidence type="ECO:0000259" key="1">
    <source>
        <dbReference type="Pfam" id="PF13358"/>
    </source>
</evidence>
<feature type="domain" description="Tc1-like transposase DDE" evidence="1">
    <location>
        <begin position="3"/>
        <end position="132"/>
    </location>
</feature>
<dbReference type="PANTHER" id="PTHR46564">
    <property type="entry name" value="TRANSPOSASE"/>
    <property type="match status" value="1"/>
</dbReference>
<dbReference type="NCBIfam" id="NF033545">
    <property type="entry name" value="transpos_IS630"/>
    <property type="match status" value="1"/>
</dbReference>
<evidence type="ECO:0000313" key="3">
    <source>
        <dbReference type="Proteomes" id="UP000268857"/>
    </source>
</evidence>
<dbReference type="EMBL" id="RSCJ01000036">
    <property type="protein sequence ID" value="RUR73385.1"/>
    <property type="molecule type" value="Genomic_DNA"/>
</dbReference>
<proteinExistence type="predicted"/>
<evidence type="ECO:0000313" key="2">
    <source>
        <dbReference type="EMBL" id="RUR73385.1"/>
    </source>
</evidence>
<dbReference type="Proteomes" id="UP000268857">
    <property type="component" value="Unassembled WGS sequence"/>
</dbReference>
<dbReference type="Gene3D" id="3.30.420.10">
    <property type="entry name" value="Ribonuclease H-like superfamily/Ribonuclease H"/>
    <property type="match status" value="1"/>
</dbReference>
<name>A0A3S0ZME7_CHLFR</name>
<dbReference type="Pfam" id="PF13358">
    <property type="entry name" value="DDE_3"/>
    <property type="match status" value="1"/>
</dbReference>
<protein>
    <submittedName>
        <fullName evidence="2">Transposase</fullName>
    </submittedName>
</protein>
<organism evidence="2 3">
    <name type="scientific">Chlorogloeopsis fritschii PCC 6912</name>
    <dbReference type="NCBI Taxonomy" id="211165"/>
    <lineage>
        <taxon>Bacteria</taxon>
        <taxon>Bacillati</taxon>
        <taxon>Cyanobacteriota</taxon>
        <taxon>Cyanophyceae</taxon>
        <taxon>Nostocales</taxon>
        <taxon>Chlorogloeopsidaceae</taxon>
        <taxon>Chlorogloeopsis</taxon>
    </lineage>
</organism>
<dbReference type="STRING" id="211165.GCA_000317285_06411"/>